<evidence type="ECO:0000313" key="3">
    <source>
        <dbReference type="Proteomes" id="UP000747074"/>
    </source>
</evidence>
<dbReference type="GO" id="GO:0050135">
    <property type="term" value="F:NADP+ nucleosidase activity"/>
    <property type="evidence" value="ECO:0007669"/>
    <property type="project" value="InterPro"/>
</dbReference>
<dbReference type="Proteomes" id="UP000747074">
    <property type="component" value="Unassembled WGS sequence"/>
</dbReference>
<protein>
    <submittedName>
        <fullName evidence="2">Nucleotide-binding protein</fullName>
    </submittedName>
</protein>
<proteinExistence type="predicted"/>
<sequence length="303" mass="34565">MKSKTKNTITKQPSKLVVDVSDFQKNIEDRIVKGKDLLRIAVPLAQNTPRYIGMISHKVYDDVAEKNFMAQYRRWNDYNLELLKQSFDNSENEYRDDYHSSGYCPVLLGEDIVQEQKDIIERQIVNLESLLDKLPLIPCTSEKLNNESTNISKIFDYKKVFIVHGHDTSAESQTARFLEQLGLDPIILHEQANLGKTIIEKIESNSDVGFGIVLYTPCDRGGLNKSDSELQPRARQNVVFEHGYLIGKIGRERVCALVKDSIETPGDISGVVYIPMDEIGMWRYSIAKEMKGVGYNIDMNKIK</sequence>
<gene>
    <name evidence="2" type="ORF">K8V07_01500</name>
</gene>
<comment type="caution">
    <text evidence="2">The sequence shown here is derived from an EMBL/GenBank/DDBJ whole genome shotgun (WGS) entry which is preliminary data.</text>
</comment>
<dbReference type="AlphaFoldDB" id="A0A921I3V8"/>
<organism evidence="2 3">
    <name type="scientific">Bacteroides xylanisolvens</name>
    <dbReference type="NCBI Taxonomy" id="371601"/>
    <lineage>
        <taxon>Bacteria</taxon>
        <taxon>Pseudomonadati</taxon>
        <taxon>Bacteroidota</taxon>
        <taxon>Bacteroidia</taxon>
        <taxon>Bacteroidales</taxon>
        <taxon>Bacteroidaceae</taxon>
        <taxon>Bacteroides</taxon>
    </lineage>
</organism>
<dbReference type="EMBL" id="DYVL01000027">
    <property type="protein sequence ID" value="HJG10586.1"/>
    <property type="molecule type" value="Genomic_DNA"/>
</dbReference>
<name>A0A921I3V8_9BACE</name>
<dbReference type="Pfam" id="PF10137">
    <property type="entry name" value="CAP12-PCTIR_TIR"/>
    <property type="match status" value="1"/>
</dbReference>
<reference evidence="2" key="2">
    <citation type="submission" date="2021-09" db="EMBL/GenBank/DDBJ databases">
        <authorList>
            <person name="Gilroy R."/>
        </authorList>
    </citation>
    <scope>NUCLEOTIDE SEQUENCE</scope>
    <source>
        <strain evidence="2">CHK154-13316</strain>
    </source>
</reference>
<feature type="domain" description="CD-NTase-associated protein 12/Pycsar effector protein TIR" evidence="1">
    <location>
        <begin position="159"/>
        <end position="277"/>
    </location>
</feature>
<dbReference type="InterPro" id="IPR019302">
    <property type="entry name" value="CAP12/PCTIR_TIR_dom"/>
</dbReference>
<accession>A0A921I3V8</accession>
<evidence type="ECO:0000259" key="1">
    <source>
        <dbReference type="Pfam" id="PF10137"/>
    </source>
</evidence>
<evidence type="ECO:0000313" key="2">
    <source>
        <dbReference type="EMBL" id="HJG10586.1"/>
    </source>
</evidence>
<reference evidence="2" key="1">
    <citation type="journal article" date="2021" name="PeerJ">
        <title>Extensive microbial diversity within the chicken gut microbiome revealed by metagenomics and culture.</title>
        <authorList>
            <person name="Gilroy R."/>
            <person name="Ravi A."/>
            <person name="Getino M."/>
            <person name="Pursley I."/>
            <person name="Horton D.L."/>
            <person name="Alikhan N.F."/>
            <person name="Baker D."/>
            <person name="Gharbi K."/>
            <person name="Hall N."/>
            <person name="Watson M."/>
            <person name="Adriaenssens E.M."/>
            <person name="Foster-Nyarko E."/>
            <person name="Jarju S."/>
            <person name="Secka A."/>
            <person name="Antonio M."/>
            <person name="Oren A."/>
            <person name="Chaudhuri R.R."/>
            <person name="La Ragione R."/>
            <person name="Hildebrand F."/>
            <person name="Pallen M.J."/>
        </authorList>
    </citation>
    <scope>NUCLEOTIDE SEQUENCE</scope>
    <source>
        <strain evidence="2">CHK154-13316</strain>
    </source>
</reference>